<protein>
    <recommendedName>
        <fullName evidence="3">methylmalonate-semialdehyde dehydrogenase (CoA acylating)</fullName>
        <ecNumber evidence="3">1.2.1.27</ecNumber>
    </recommendedName>
</protein>
<organism evidence="11 12">
    <name type="scientific">Stephania yunnanensis</name>
    <dbReference type="NCBI Taxonomy" id="152371"/>
    <lineage>
        <taxon>Eukaryota</taxon>
        <taxon>Viridiplantae</taxon>
        <taxon>Streptophyta</taxon>
        <taxon>Embryophyta</taxon>
        <taxon>Tracheophyta</taxon>
        <taxon>Spermatophyta</taxon>
        <taxon>Magnoliopsida</taxon>
        <taxon>Ranunculales</taxon>
        <taxon>Menispermaceae</taxon>
        <taxon>Menispermoideae</taxon>
        <taxon>Cissampelideae</taxon>
        <taxon>Stephania</taxon>
    </lineage>
</organism>
<dbReference type="InterPro" id="IPR020966">
    <property type="entry name" value="ALMT"/>
</dbReference>
<dbReference type="PANTHER" id="PTHR43866:SF3">
    <property type="entry name" value="METHYLMALONATE-SEMIALDEHYDE DEHYDROGENASE [ACYLATING], MITOCHONDRIAL"/>
    <property type="match status" value="1"/>
</dbReference>
<gene>
    <name evidence="11" type="ORF">Syun_016853</name>
</gene>
<dbReference type="GO" id="GO:0006574">
    <property type="term" value="P:L-valine catabolic process"/>
    <property type="evidence" value="ECO:0007669"/>
    <property type="project" value="TreeGrafter"/>
</dbReference>
<dbReference type="PROSITE" id="PS00070">
    <property type="entry name" value="ALDEHYDE_DEHYDR_CYS"/>
    <property type="match status" value="1"/>
</dbReference>
<keyword evidence="4" id="KW-0812">Transmembrane</keyword>
<keyword evidence="7" id="KW-0520">NAD</keyword>
<dbReference type="GO" id="GO:0015743">
    <property type="term" value="P:malate transport"/>
    <property type="evidence" value="ECO:0007669"/>
    <property type="project" value="InterPro"/>
</dbReference>
<dbReference type="Gene3D" id="3.40.309.10">
    <property type="entry name" value="Aldehyde Dehydrogenase, Chain A, domain 2"/>
    <property type="match status" value="2"/>
</dbReference>
<evidence type="ECO:0000313" key="11">
    <source>
        <dbReference type="EMBL" id="KAK9128056.1"/>
    </source>
</evidence>
<dbReference type="EMBL" id="JBBNAF010000007">
    <property type="protein sequence ID" value="KAK9128056.1"/>
    <property type="molecule type" value="Genomic_DNA"/>
</dbReference>
<dbReference type="InterPro" id="IPR015590">
    <property type="entry name" value="Aldehyde_DH_dom"/>
</dbReference>
<dbReference type="GO" id="GO:0004491">
    <property type="term" value="F:methylmalonate-semialdehyde dehydrogenase (acylating, NAD) activity"/>
    <property type="evidence" value="ECO:0007669"/>
    <property type="project" value="UniProtKB-EC"/>
</dbReference>
<evidence type="ECO:0000256" key="3">
    <source>
        <dbReference type="ARBA" id="ARBA00013048"/>
    </source>
</evidence>
<comment type="similarity">
    <text evidence="2">Belongs to the aldehyde dehydrogenase family.</text>
</comment>
<comment type="caution">
    <text evidence="11">The sequence shown here is derived from an EMBL/GenBank/DDBJ whole genome shotgun (WGS) entry which is preliminary data.</text>
</comment>
<comment type="subcellular location">
    <subcellularLocation>
        <location evidence="1">Membrane</location>
        <topology evidence="1">Multi-pass membrane protein</topology>
    </subcellularLocation>
</comment>
<dbReference type="AlphaFoldDB" id="A0AAP0J859"/>
<dbReference type="InterPro" id="IPR010061">
    <property type="entry name" value="MeMal-semiAld_DH"/>
</dbReference>
<dbReference type="GO" id="GO:0006210">
    <property type="term" value="P:thymine catabolic process"/>
    <property type="evidence" value="ECO:0007669"/>
    <property type="project" value="TreeGrafter"/>
</dbReference>
<dbReference type="InterPro" id="IPR016161">
    <property type="entry name" value="Ald_DH/histidinol_DH"/>
</dbReference>
<dbReference type="GO" id="GO:0016020">
    <property type="term" value="C:membrane"/>
    <property type="evidence" value="ECO:0007669"/>
    <property type="project" value="UniProtKB-SubCell"/>
</dbReference>
<feature type="domain" description="Aldehyde dehydrogenase" evidence="10">
    <location>
        <begin position="41"/>
        <end position="81"/>
    </location>
</feature>
<keyword evidence="6" id="KW-0560">Oxidoreductase</keyword>
<dbReference type="PANTHER" id="PTHR43866">
    <property type="entry name" value="MALONATE-SEMIALDEHYDE DEHYDROGENASE"/>
    <property type="match status" value="1"/>
</dbReference>
<evidence type="ECO:0000313" key="12">
    <source>
        <dbReference type="Proteomes" id="UP001420932"/>
    </source>
</evidence>
<dbReference type="Pfam" id="PF00171">
    <property type="entry name" value="Aldedh"/>
    <property type="match status" value="1"/>
</dbReference>
<keyword evidence="12" id="KW-1185">Reference proteome</keyword>
<reference evidence="11 12" key="1">
    <citation type="submission" date="2024-01" db="EMBL/GenBank/DDBJ databases">
        <title>Genome assemblies of Stephania.</title>
        <authorList>
            <person name="Yang L."/>
        </authorList>
    </citation>
    <scope>NUCLEOTIDE SEQUENCE [LARGE SCALE GENOMIC DNA]</scope>
    <source>
        <strain evidence="11">YNDBR</strain>
        <tissue evidence="11">Leaf</tissue>
    </source>
</reference>
<evidence type="ECO:0000256" key="8">
    <source>
        <dbReference type="ARBA" id="ARBA00023136"/>
    </source>
</evidence>
<dbReference type="GO" id="GO:0005739">
    <property type="term" value="C:mitochondrion"/>
    <property type="evidence" value="ECO:0007669"/>
    <property type="project" value="TreeGrafter"/>
</dbReference>
<evidence type="ECO:0000256" key="9">
    <source>
        <dbReference type="SAM" id="MobiDB-lite"/>
    </source>
</evidence>
<sequence>MGAKNHAISMPDASIDATLNSLIAVGFGAAGQICMALSVAADSLEEAMDIVNKNKYGNGASIFTTSGIAARKFQNDIEAGQDRRHPLQATSISTAKRRSSRLRPMLDLFIGPPPPAIVAVFESRNEAERFDEWCRAYKETKFKNDLMAGLTLASLSIPQVQTKTKFPVLRFSLVSVSGYRVDHIVELAHQRLSTILIGGLTCVLISVGVCPVWAGEELHNLVATNLEKLGEFLQSRHILLSEGLMVQPRTAVSSRGNWFSRGLDGSPLPGRGGGGENQDDVAGCEQGKNEAGNLNLTATSIPVSTVDRNSDSVSGHYLYHQPSDCTDAEDLMVLAAEMHWRNS</sequence>
<evidence type="ECO:0000256" key="6">
    <source>
        <dbReference type="ARBA" id="ARBA00023002"/>
    </source>
</evidence>
<evidence type="ECO:0000256" key="7">
    <source>
        <dbReference type="ARBA" id="ARBA00023027"/>
    </source>
</evidence>
<dbReference type="InterPro" id="IPR016160">
    <property type="entry name" value="Ald_DH_CS_CYS"/>
</dbReference>
<keyword evidence="8" id="KW-0472">Membrane</keyword>
<evidence type="ECO:0000256" key="4">
    <source>
        <dbReference type="ARBA" id="ARBA00022692"/>
    </source>
</evidence>
<dbReference type="Pfam" id="PF11744">
    <property type="entry name" value="ALMT"/>
    <property type="match status" value="1"/>
</dbReference>
<evidence type="ECO:0000259" key="10">
    <source>
        <dbReference type="Pfam" id="PF00171"/>
    </source>
</evidence>
<proteinExistence type="inferred from homology"/>
<dbReference type="InterPro" id="IPR016163">
    <property type="entry name" value="Ald_DH_C"/>
</dbReference>
<accession>A0AAP0J859</accession>
<dbReference type="EC" id="1.2.1.27" evidence="3"/>
<evidence type="ECO:0000256" key="1">
    <source>
        <dbReference type="ARBA" id="ARBA00004141"/>
    </source>
</evidence>
<dbReference type="SUPFAM" id="SSF53720">
    <property type="entry name" value="ALDH-like"/>
    <property type="match status" value="1"/>
</dbReference>
<keyword evidence="5" id="KW-1133">Transmembrane helix</keyword>
<feature type="region of interest" description="Disordered" evidence="9">
    <location>
        <begin position="265"/>
        <end position="289"/>
    </location>
</feature>
<name>A0AAP0J859_9MAGN</name>
<evidence type="ECO:0000256" key="5">
    <source>
        <dbReference type="ARBA" id="ARBA00022989"/>
    </source>
</evidence>
<evidence type="ECO:0000256" key="2">
    <source>
        <dbReference type="ARBA" id="ARBA00009986"/>
    </source>
</evidence>
<dbReference type="Proteomes" id="UP001420932">
    <property type="component" value="Unassembled WGS sequence"/>
</dbReference>